<dbReference type="Proteomes" id="UP000035929">
    <property type="component" value="Unassembled WGS sequence"/>
</dbReference>
<keyword evidence="1" id="KW-0812">Transmembrane</keyword>
<evidence type="ECO:0000256" key="1">
    <source>
        <dbReference type="SAM" id="Phobius"/>
    </source>
</evidence>
<dbReference type="AlphaFoldDB" id="A0A0J6S4C5"/>
<evidence type="ECO:0000313" key="2">
    <source>
        <dbReference type="EMBL" id="KMO28353.1"/>
    </source>
</evidence>
<accession>A0A0J6S4C5</accession>
<dbReference type="Pfam" id="PF23858">
    <property type="entry name" value="DUF7220"/>
    <property type="match status" value="1"/>
</dbReference>
<protein>
    <submittedName>
        <fullName evidence="2">Uncharacterized protein</fullName>
    </submittedName>
</protein>
<reference evidence="2 3" key="1">
    <citation type="submission" date="2015-03" db="EMBL/GenBank/DDBJ databases">
        <title>Genome sequencing of Methylobacterium aquaticum DSM16371 type strain.</title>
        <authorList>
            <person name="Chaudhry V."/>
            <person name="Patil P.B."/>
        </authorList>
    </citation>
    <scope>NUCLEOTIDE SEQUENCE [LARGE SCALE GENOMIC DNA]</scope>
    <source>
        <strain evidence="2 3">DSM 16371</strain>
    </source>
</reference>
<gene>
    <name evidence="2" type="ORF">VP06_27845</name>
</gene>
<feature type="transmembrane region" description="Helical" evidence="1">
    <location>
        <begin position="117"/>
        <end position="135"/>
    </location>
</feature>
<keyword evidence="1" id="KW-0472">Membrane</keyword>
<feature type="transmembrane region" description="Helical" evidence="1">
    <location>
        <begin position="147"/>
        <end position="165"/>
    </location>
</feature>
<dbReference type="EMBL" id="LABX01000252">
    <property type="protein sequence ID" value="KMO28353.1"/>
    <property type="molecule type" value="Genomic_DNA"/>
</dbReference>
<keyword evidence="1" id="KW-1133">Transmembrane helix</keyword>
<dbReference type="InterPro" id="IPR055644">
    <property type="entry name" value="DUF7220"/>
</dbReference>
<evidence type="ECO:0000313" key="3">
    <source>
        <dbReference type="Proteomes" id="UP000035929"/>
    </source>
</evidence>
<comment type="caution">
    <text evidence="2">The sequence shown here is derived from an EMBL/GenBank/DDBJ whole genome shotgun (WGS) entry which is preliminary data.</text>
</comment>
<sequence>MRFRRRAMLPSRGPPQFCRHKQTGVVRHVLHRSQAAVADIHPLPDPHCRQHQGTQPEQLVGHPQLGFVQTGPSGLRVRNTSLIRQRSRYSLPAEQGSEAWPGDRPVSQTRAMSALEVLANTSVAFVISLAGSFVFNPLVGIQATPRQNVGVTVLFTILSLMRGYAIRRFFARMSRDHRIWNKLAAVDGSYWIRPTARRLVSIMVDANTKAEIYSAASLASLLISAS</sequence>
<name>A0A0J6S4C5_9HYPH</name>
<organism evidence="2 3">
    <name type="scientific">Methylobacterium aquaticum</name>
    <dbReference type="NCBI Taxonomy" id="270351"/>
    <lineage>
        <taxon>Bacteria</taxon>
        <taxon>Pseudomonadati</taxon>
        <taxon>Pseudomonadota</taxon>
        <taxon>Alphaproteobacteria</taxon>
        <taxon>Hyphomicrobiales</taxon>
        <taxon>Methylobacteriaceae</taxon>
        <taxon>Methylobacterium</taxon>
    </lineage>
</organism>
<proteinExistence type="predicted"/>